<keyword evidence="2" id="KW-1185">Reference proteome</keyword>
<proteinExistence type="predicted"/>
<evidence type="ECO:0000313" key="1">
    <source>
        <dbReference type="EMBL" id="KAK9882320.1"/>
    </source>
</evidence>
<dbReference type="AlphaFoldDB" id="A0AAW1UQQ6"/>
<comment type="caution">
    <text evidence="1">The sequence shown here is derived from an EMBL/GenBank/DDBJ whole genome shotgun (WGS) entry which is preliminary data.</text>
</comment>
<gene>
    <name evidence="1" type="ORF">WA026_020437</name>
</gene>
<feature type="non-terminal residue" evidence="1">
    <location>
        <position position="121"/>
    </location>
</feature>
<accession>A0AAW1UQQ6</accession>
<evidence type="ECO:0000313" key="2">
    <source>
        <dbReference type="Proteomes" id="UP001431783"/>
    </source>
</evidence>
<dbReference type="Proteomes" id="UP001431783">
    <property type="component" value="Unassembled WGS sequence"/>
</dbReference>
<protein>
    <submittedName>
        <fullName evidence="1">Uncharacterized protein</fullName>
    </submittedName>
</protein>
<reference evidence="1 2" key="1">
    <citation type="submission" date="2023-03" db="EMBL/GenBank/DDBJ databases">
        <title>Genome insight into feeding habits of ladybird beetles.</title>
        <authorList>
            <person name="Li H.-S."/>
            <person name="Huang Y.-H."/>
            <person name="Pang H."/>
        </authorList>
    </citation>
    <scope>NUCLEOTIDE SEQUENCE [LARGE SCALE GENOMIC DNA]</scope>
    <source>
        <strain evidence="1">SYSU_2023b</strain>
        <tissue evidence="1">Whole body</tissue>
    </source>
</reference>
<name>A0AAW1UQQ6_9CUCU</name>
<organism evidence="1 2">
    <name type="scientific">Henosepilachna vigintioctopunctata</name>
    <dbReference type="NCBI Taxonomy" id="420089"/>
    <lineage>
        <taxon>Eukaryota</taxon>
        <taxon>Metazoa</taxon>
        <taxon>Ecdysozoa</taxon>
        <taxon>Arthropoda</taxon>
        <taxon>Hexapoda</taxon>
        <taxon>Insecta</taxon>
        <taxon>Pterygota</taxon>
        <taxon>Neoptera</taxon>
        <taxon>Endopterygota</taxon>
        <taxon>Coleoptera</taxon>
        <taxon>Polyphaga</taxon>
        <taxon>Cucujiformia</taxon>
        <taxon>Coccinelloidea</taxon>
        <taxon>Coccinellidae</taxon>
        <taxon>Epilachninae</taxon>
        <taxon>Epilachnini</taxon>
        <taxon>Henosepilachna</taxon>
    </lineage>
</organism>
<dbReference type="EMBL" id="JARQZJ010000074">
    <property type="protein sequence ID" value="KAK9882320.1"/>
    <property type="molecule type" value="Genomic_DNA"/>
</dbReference>
<sequence>MELEHEQSIIERRNIQYVKNQQKWSTKPRGPTGMAEEISQPGHLFYVLETSVPFECTYIRNKSNKDDLKLAVRADSGIKYMCNALTYGKNSGNDLLANYFVKELSKPCVEPEYNQGELIHI</sequence>